<dbReference type="SUPFAM" id="SSF144083">
    <property type="entry name" value="Magnesium transport protein CorA, transmembrane region"/>
    <property type="match status" value="1"/>
</dbReference>
<dbReference type="RefSeq" id="WP_069936972.1">
    <property type="nucleotide sequence ID" value="NZ_MAMP01000002.1"/>
</dbReference>
<dbReference type="GO" id="GO:0000287">
    <property type="term" value="F:magnesium ion binding"/>
    <property type="evidence" value="ECO:0007669"/>
    <property type="project" value="TreeGrafter"/>
</dbReference>
<keyword evidence="9 12" id="KW-0472">Membrane</keyword>
<reference evidence="13 14" key="1">
    <citation type="submission" date="2016-06" db="EMBL/GenBank/DDBJ databases">
        <title>Domibacillus iocasae genome sequencing.</title>
        <authorList>
            <person name="Verma A."/>
            <person name="Pal Y."/>
            <person name="Ojha A.K."/>
            <person name="Krishnamurthi S."/>
        </authorList>
    </citation>
    <scope>NUCLEOTIDE SEQUENCE [LARGE SCALE GENOMIC DNA]</scope>
    <source>
        <strain evidence="13 14">DSM 29979</strain>
    </source>
</reference>
<dbReference type="FunFam" id="1.20.58.340:FF:000004">
    <property type="entry name" value="Magnesium transport protein CorA"/>
    <property type="match status" value="1"/>
</dbReference>
<evidence type="ECO:0000256" key="8">
    <source>
        <dbReference type="ARBA" id="ARBA00023065"/>
    </source>
</evidence>
<comment type="catalytic activity">
    <reaction evidence="10">
        <text>Mg(2+)(in) = Mg(2+)(out)</text>
        <dbReference type="Rhea" id="RHEA:29827"/>
        <dbReference type="ChEBI" id="CHEBI:18420"/>
    </reaction>
</comment>
<feature type="transmembrane region" description="Helical" evidence="12">
    <location>
        <begin position="286"/>
        <end position="307"/>
    </location>
</feature>
<dbReference type="AlphaFoldDB" id="A0A1E7DTQ2"/>
<keyword evidence="14" id="KW-1185">Reference proteome</keyword>
<dbReference type="Pfam" id="PF01544">
    <property type="entry name" value="CorA"/>
    <property type="match status" value="1"/>
</dbReference>
<gene>
    <name evidence="12" type="primary">corA</name>
    <name evidence="13" type="ORF">BA724_14465</name>
</gene>
<evidence type="ECO:0000256" key="2">
    <source>
        <dbReference type="ARBA" id="ARBA00009765"/>
    </source>
</evidence>
<comment type="subcellular location">
    <subcellularLocation>
        <location evidence="1">Cell membrane</location>
        <topology evidence="1">Multi-pass membrane protein</topology>
    </subcellularLocation>
    <subcellularLocation>
        <location evidence="12">Membrane</location>
        <topology evidence="12">Multi-pass membrane protein</topology>
    </subcellularLocation>
</comment>
<evidence type="ECO:0000256" key="7">
    <source>
        <dbReference type="ARBA" id="ARBA00022989"/>
    </source>
</evidence>
<dbReference type="InterPro" id="IPR045861">
    <property type="entry name" value="CorA_cytoplasmic_dom"/>
</dbReference>
<evidence type="ECO:0000256" key="1">
    <source>
        <dbReference type="ARBA" id="ARBA00004651"/>
    </source>
</evidence>
<evidence type="ECO:0000256" key="11">
    <source>
        <dbReference type="ARBA" id="ARBA00045497"/>
    </source>
</evidence>
<name>A0A1E7DTQ2_9BACI</name>
<dbReference type="InterPro" id="IPR004488">
    <property type="entry name" value="Mg/Co-transport_prot_CorA"/>
</dbReference>
<dbReference type="GO" id="GO:0050897">
    <property type="term" value="F:cobalt ion binding"/>
    <property type="evidence" value="ECO:0007669"/>
    <property type="project" value="TreeGrafter"/>
</dbReference>
<evidence type="ECO:0000256" key="6">
    <source>
        <dbReference type="ARBA" id="ARBA00022842"/>
    </source>
</evidence>
<evidence type="ECO:0000313" key="14">
    <source>
        <dbReference type="Proteomes" id="UP000095658"/>
    </source>
</evidence>
<dbReference type="PANTHER" id="PTHR46494">
    <property type="entry name" value="CORA FAMILY METAL ION TRANSPORTER (EUROFUNG)"/>
    <property type="match status" value="1"/>
</dbReference>
<dbReference type="Proteomes" id="UP000095658">
    <property type="component" value="Unassembled WGS sequence"/>
</dbReference>
<evidence type="ECO:0000313" key="13">
    <source>
        <dbReference type="EMBL" id="OES46434.1"/>
    </source>
</evidence>
<dbReference type="NCBIfam" id="TIGR00383">
    <property type="entry name" value="corA"/>
    <property type="match status" value="1"/>
</dbReference>
<keyword evidence="5 12" id="KW-0812">Transmembrane</keyword>
<organism evidence="13 14">
    <name type="scientific">Domibacillus iocasae</name>
    <dbReference type="NCBI Taxonomy" id="1714016"/>
    <lineage>
        <taxon>Bacteria</taxon>
        <taxon>Bacillati</taxon>
        <taxon>Bacillota</taxon>
        <taxon>Bacilli</taxon>
        <taxon>Bacillales</taxon>
        <taxon>Bacillaceae</taxon>
        <taxon>Domibacillus</taxon>
    </lineage>
</organism>
<dbReference type="GO" id="GO:0005886">
    <property type="term" value="C:plasma membrane"/>
    <property type="evidence" value="ECO:0007669"/>
    <property type="project" value="UniProtKB-SubCell"/>
</dbReference>
<dbReference type="EMBL" id="MAMP01000002">
    <property type="protein sequence ID" value="OES46434.1"/>
    <property type="molecule type" value="Genomic_DNA"/>
</dbReference>
<dbReference type="PANTHER" id="PTHR46494:SF1">
    <property type="entry name" value="CORA FAMILY METAL ION TRANSPORTER (EUROFUNG)"/>
    <property type="match status" value="1"/>
</dbReference>
<accession>A0A1E7DTQ2</accession>
<comment type="caution">
    <text evidence="13">The sequence shown here is derived from an EMBL/GenBank/DDBJ whole genome shotgun (WGS) entry which is preliminary data.</text>
</comment>
<keyword evidence="7 12" id="KW-1133">Transmembrane helix</keyword>
<evidence type="ECO:0000256" key="4">
    <source>
        <dbReference type="ARBA" id="ARBA00022475"/>
    </source>
</evidence>
<keyword evidence="8 12" id="KW-0406">Ion transport</keyword>
<dbReference type="CDD" id="cd12831">
    <property type="entry name" value="TmCorA-like_u2"/>
    <property type="match status" value="1"/>
</dbReference>
<dbReference type="Gene3D" id="3.30.460.20">
    <property type="entry name" value="CorA soluble domain-like"/>
    <property type="match status" value="1"/>
</dbReference>
<dbReference type="GO" id="GO:0015087">
    <property type="term" value="F:cobalt ion transmembrane transporter activity"/>
    <property type="evidence" value="ECO:0007669"/>
    <property type="project" value="UniProtKB-UniRule"/>
</dbReference>
<comment type="function">
    <text evidence="11">Mediates influx of magnesium ions. Alternates between open and closed states. Activated by low cytoplasmic Mg(2+) levels. Inactive when cytoplasmic Mg(2+) levels are high.</text>
</comment>
<proteinExistence type="inferred from homology"/>
<keyword evidence="6 12" id="KW-0460">Magnesium</keyword>
<dbReference type="InterPro" id="IPR045863">
    <property type="entry name" value="CorA_TM1_TM2"/>
</dbReference>
<evidence type="ECO:0000256" key="12">
    <source>
        <dbReference type="RuleBase" id="RU362010"/>
    </source>
</evidence>
<dbReference type="STRING" id="1714016.BA724_14465"/>
<evidence type="ECO:0000256" key="9">
    <source>
        <dbReference type="ARBA" id="ARBA00023136"/>
    </source>
</evidence>
<sequence length="316" mass="37802">MIRTAAITIDQTVLHNIPLKELRGENILWYWVDLDQPTDEETIILQDFFAFHPLAIEDCLQFIQRPKLDYYDNHSFMIIQSINRKTLDPEEIDIFWCANFIVTFHHKKSIEVDTVWDRLLDAKKIKSLNPVQILYHLLDKVVDYFFPSVYQIEDSLIQLEAEDADQLKTDDLFDIRKELLKLRRIVFPMRELLYRVLNSERIQLTKKSKVYFKDIYDHLLMLTEIVESNRELTKDMRDSYLSVNSNRMNSIMMTLTVITTIFMPLTFIAGVYGMNFDHMPELHWRYGYFIVLGVMAGISVTMFVFFWRKGWFRQDH</sequence>
<dbReference type="InterPro" id="IPR002523">
    <property type="entry name" value="MgTranspt_CorA/ZnTranspt_ZntB"/>
</dbReference>
<dbReference type="OrthoDB" id="9803416at2"/>
<protein>
    <recommendedName>
        <fullName evidence="12">Magnesium transport protein CorA</fullName>
    </recommendedName>
</protein>
<feature type="transmembrane region" description="Helical" evidence="12">
    <location>
        <begin position="251"/>
        <end position="274"/>
    </location>
</feature>
<evidence type="ECO:0000256" key="3">
    <source>
        <dbReference type="ARBA" id="ARBA00022448"/>
    </source>
</evidence>
<evidence type="ECO:0000256" key="5">
    <source>
        <dbReference type="ARBA" id="ARBA00022692"/>
    </source>
</evidence>
<keyword evidence="4 12" id="KW-1003">Cell membrane</keyword>
<dbReference type="Gene3D" id="1.20.58.340">
    <property type="entry name" value="Magnesium transport protein CorA, transmembrane region"/>
    <property type="match status" value="2"/>
</dbReference>
<evidence type="ECO:0000256" key="10">
    <source>
        <dbReference type="ARBA" id="ARBA00034269"/>
    </source>
</evidence>
<dbReference type="SUPFAM" id="SSF143865">
    <property type="entry name" value="CorA soluble domain-like"/>
    <property type="match status" value="1"/>
</dbReference>
<comment type="similarity">
    <text evidence="2 12">Belongs to the CorA metal ion transporter (MIT) (TC 1.A.35) family.</text>
</comment>
<dbReference type="GO" id="GO:0015095">
    <property type="term" value="F:magnesium ion transmembrane transporter activity"/>
    <property type="evidence" value="ECO:0007669"/>
    <property type="project" value="UniProtKB-UniRule"/>
</dbReference>
<keyword evidence="3 12" id="KW-0813">Transport</keyword>